<feature type="region of interest" description="Disordered" evidence="1">
    <location>
        <begin position="80"/>
        <end position="152"/>
    </location>
</feature>
<protein>
    <submittedName>
        <fullName evidence="3">Uncharacterized protein LOC127748932</fullName>
    </submittedName>
</protein>
<feature type="compositionally biased region" description="Low complexity" evidence="1">
    <location>
        <begin position="82"/>
        <end position="93"/>
    </location>
</feature>
<dbReference type="GeneID" id="127748932"/>
<keyword evidence="2" id="KW-1185">Reference proteome</keyword>
<dbReference type="KEGG" id="foc:127748932"/>
<evidence type="ECO:0000313" key="3">
    <source>
        <dbReference type="RefSeq" id="XP_052120632.1"/>
    </source>
</evidence>
<dbReference type="OrthoDB" id="10460284at2759"/>
<organism evidence="2 3">
    <name type="scientific">Frankliniella occidentalis</name>
    <name type="common">Western flower thrips</name>
    <name type="synonym">Euthrips occidentalis</name>
    <dbReference type="NCBI Taxonomy" id="133901"/>
    <lineage>
        <taxon>Eukaryota</taxon>
        <taxon>Metazoa</taxon>
        <taxon>Ecdysozoa</taxon>
        <taxon>Arthropoda</taxon>
        <taxon>Hexapoda</taxon>
        <taxon>Insecta</taxon>
        <taxon>Pterygota</taxon>
        <taxon>Neoptera</taxon>
        <taxon>Paraneoptera</taxon>
        <taxon>Thysanoptera</taxon>
        <taxon>Terebrantia</taxon>
        <taxon>Thripoidea</taxon>
        <taxon>Thripidae</taxon>
        <taxon>Frankliniella</taxon>
    </lineage>
</organism>
<gene>
    <name evidence="3" type="primary">LOC127748932</name>
</gene>
<sequence length="152" mass="15777">MLETASHILSIVSGEGSEQIRIWLENPERNGDNLDRLAGKLASFPRAPYGRAYWRLVLRSSRDRPFTLLRESLALRKAFQLSGADPGPGSTAPAPGPAPGSKPAGGEETTKEASSEAGSSPEATSTEAGAASEAGGGRRGRGLSGTSTSPWS</sequence>
<evidence type="ECO:0000256" key="1">
    <source>
        <dbReference type="SAM" id="MobiDB-lite"/>
    </source>
</evidence>
<feature type="compositionally biased region" description="Low complexity" evidence="1">
    <location>
        <begin position="115"/>
        <end position="133"/>
    </location>
</feature>
<evidence type="ECO:0000313" key="2">
    <source>
        <dbReference type="Proteomes" id="UP000504606"/>
    </source>
</evidence>
<dbReference type="Proteomes" id="UP000504606">
    <property type="component" value="Unplaced"/>
</dbReference>
<dbReference type="RefSeq" id="XP_052120632.1">
    <property type="nucleotide sequence ID" value="XM_052264672.1"/>
</dbReference>
<proteinExistence type="predicted"/>
<accession>A0A9C6WLR8</accession>
<dbReference type="AlphaFoldDB" id="A0A9C6WLR8"/>
<name>A0A9C6WLR8_FRAOC</name>
<reference evidence="3" key="1">
    <citation type="submission" date="2025-08" db="UniProtKB">
        <authorList>
            <consortium name="RefSeq"/>
        </authorList>
    </citation>
    <scope>IDENTIFICATION</scope>
    <source>
        <tissue evidence="3">Whole organism</tissue>
    </source>
</reference>